<dbReference type="Proteomes" id="UP000321110">
    <property type="component" value="Unassembled WGS sequence"/>
</dbReference>
<accession>A0A5C7WEQ2</accession>
<dbReference type="EMBL" id="SSFO01000019">
    <property type="protein sequence ID" value="TXI35663.1"/>
    <property type="molecule type" value="Genomic_DNA"/>
</dbReference>
<organism evidence="2 3">
    <name type="scientific">Aquipseudomonas alcaligenes</name>
    <name type="common">Pseudomonas alcaligenes</name>
    <dbReference type="NCBI Taxonomy" id="43263"/>
    <lineage>
        <taxon>Bacteria</taxon>
        <taxon>Pseudomonadati</taxon>
        <taxon>Pseudomonadota</taxon>
        <taxon>Gammaproteobacteria</taxon>
        <taxon>Pseudomonadales</taxon>
        <taxon>Pseudomonadaceae</taxon>
        <taxon>Aquipseudomonas</taxon>
    </lineage>
</organism>
<dbReference type="InterPro" id="IPR025746">
    <property type="entry name" value="PilX_N_dom"/>
</dbReference>
<evidence type="ECO:0000313" key="2">
    <source>
        <dbReference type="EMBL" id="TXI35663.1"/>
    </source>
</evidence>
<feature type="domain" description="Type 4 fimbrial biogenesis protein PilX N-terminal" evidence="1">
    <location>
        <begin position="7"/>
        <end position="57"/>
    </location>
</feature>
<dbReference type="Pfam" id="PF14341">
    <property type="entry name" value="PilX_N"/>
    <property type="match status" value="1"/>
</dbReference>
<sequence>MSLHKQKGMVLVVSLLLLLMLTLIAISAANQSGLQLRIASNSEQQNAAFQAAESGLALWTDEYFNASDNAAFPDDWTSQQIGTPRTGFPAEHSTVVTTYSGPCPGSGVGRVSLNCFSLRSTGEVCASGDCTATAIHLQGGQRRQLNQ</sequence>
<comment type="caution">
    <text evidence="2">The sequence shown here is derived from an EMBL/GenBank/DDBJ whole genome shotgun (WGS) entry which is preliminary data.</text>
</comment>
<name>A0A5C7WEQ2_AQUAC</name>
<evidence type="ECO:0000313" key="3">
    <source>
        <dbReference type="Proteomes" id="UP000321110"/>
    </source>
</evidence>
<protein>
    <recommendedName>
        <fullName evidence="1">Type 4 fimbrial biogenesis protein PilX N-terminal domain-containing protein</fullName>
    </recommendedName>
</protein>
<dbReference type="AlphaFoldDB" id="A0A5C7WEQ2"/>
<gene>
    <name evidence="2" type="ORF">E6Q69_01050</name>
</gene>
<evidence type="ECO:0000259" key="1">
    <source>
        <dbReference type="Pfam" id="PF14341"/>
    </source>
</evidence>
<reference evidence="2 3" key="1">
    <citation type="submission" date="2018-09" db="EMBL/GenBank/DDBJ databases">
        <title>Metagenome Assembled Genomes from an Advanced Water Purification Facility.</title>
        <authorList>
            <person name="Stamps B.W."/>
            <person name="Spear J.R."/>
        </authorList>
    </citation>
    <scope>NUCLEOTIDE SEQUENCE [LARGE SCALE GENOMIC DNA]</scope>
    <source>
        <strain evidence="2">Bin_52_1</strain>
    </source>
</reference>
<proteinExistence type="predicted"/>